<accession>A0A7W2F8C3</accession>
<proteinExistence type="predicted"/>
<name>A0A7W2F8C3_9BURK</name>
<dbReference type="EMBL" id="JACEZU010000003">
    <property type="protein sequence ID" value="MBA5686964.1"/>
    <property type="molecule type" value="Genomic_DNA"/>
</dbReference>
<comment type="caution">
    <text evidence="1">The sequence shown here is derived from an EMBL/GenBank/DDBJ whole genome shotgun (WGS) entry which is preliminary data.</text>
</comment>
<sequence length="155" mass="17049">MMKFLKWLAIVVLLVPVLLVAGFYVRNKAVGPAGWAEDNTIKTLRARMKDPDSMVIRSSYFVRKVAASGDVEIAMCGIVDGKNSFGGFTGGTRFVSVSTDYKNTETFDTHIVQMDESSSSDRAAAQSLHRVTPFEEVYWNGHCVDDAHPALVAEN</sequence>
<organism evidence="1 2">
    <name type="scientific">Rugamonas apoptosis</name>
    <dbReference type="NCBI Taxonomy" id="2758570"/>
    <lineage>
        <taxon>Bacteria</taxon>
        <taxon>Pseudomonadati</taxon>
        <taxon>Pseudomonadota</taxon>
        <taxon>Betaproteobacteria</taxon>
        <taxon>Burkholderiales</taxon>
        <taxon>Oxalobacteraceae</taxon>
        <taxon>Telluria group</taxon>
        <taxon>Rugamonas</taxon>
    </lineage>
</organism>
<evidence type="ECO:0000313" key="2">
    <source>
        <dbReference type="Proteomes" id="UP000573499"/>
    </source>
</evidence>
<dbReference type="RefSeq" id="WP_182152806.1">
    <property type="nucleotide sequence ID" value="NZ_JACEZU010000003.1"/>
</dbReference>
<gene>
    <name evidence="1" type="ORF">H3H39_07835</name>
</gene>
<dbReference type="AlphaFoldDB" id="A0A7W2F8C3"/>
<evidence type="ECO:0000313" key="1">
    <source>
        <dbReference type="EMBL" id="MBA5686964.1"/>
    </source>
</evidence>
<dbReference type="Proteomes" id="UP000573499">
    <property type="component" value="Unassembled WGS sequence"/>
</dbReference>
<reference evidence="1 2" key="1">
    <citation type="submission" date="2020-07" db="EMBL/GenBank/DDBJ databases">
        <title>Novel species isolated from subtropical streams in China.</title>
        <authorList>
            <person name="Lu H."/>
        </authorList>
    </citation>
    <scope>NUCLEOTIDE SEQUENCE [LARGE SCALE GENOMIC DNA]</scope>
    <source>
        <strain evidence="1 2">LX47W</strain>
    </source>
</reference>
<protein>
    <submittedName>
        <fullName evidence="1">Uncharacterized protein</fullName>
    </submittedName>
</protein>
<keyword evidence="2" id="KW-1185">Reference proteome</keyword>